<keyword evidence="3" id="KW-1185">Reference proteome</keyword>
<evidence type="ECO:0000256" key="1">
    <source>
        <dbReference type="SAM" id="Phobius"/>
    </source>
</evidence>
<protein>
    <submittedName>
        <fullName evidence="2">Uncharacterized protein</fullName>
    </submittedName>
</protein>
<dbReference type="EMBL" id="VJZC01000746">
    <property type="protein sequence ID" value="MPY64234.1"/>
    <property type="molecule type" value="Genomic_DNA"/>
</dbReference>
<dbReference type="AlphaFoldDB" id="A0A5N8XXY7"/>
<organism evidence="2 3">
    <name type="scientific">Streptomyces spongiae</name>
    <dbReference type="NCBI Taxonomy" id="565072"/>
    <lineage>
        <taxon>Bacteria</taxon>
        <taxon>Bacillati</taxon>
        <taxon>Actinomycetota</taxon>
        <taxon>Actinomycetes</taxon>
        <taxon>Kitasatosporales</taxon>
        <taxon>Streptomycetaceae</taxon>
        <taxon>Streptomyces</taxon>
    </lineage>
</organism>
<dbReference type="Proteomes" id="UP000400924">
    <property type="component" value="Unassembled WGS sequence"/>
</dbReference>
<accession>A0A5N8XXY7</accession>
<gene>
    <name evidence="2" type="ORF">FNH08_45900</name>
</gene>
<feature type="transmembrane region" description="Helical" evidence="1">
    <location>
        <begin position="153"/>
        <end position="175"/>
    </location>
</feature>
<reference evidence="2 3" key="1">
    <citation type="submission" date="2019-07" db="EMBL/GenBank/DDBJ databases">
        <title>New species of Amycolatopsis and Streptomyces.</title>
        <authorList>
            <person name="Duangmal K."/>
            <person name="Teo W.F.A."/>
            <person name="Lipun K."/>
        </authorList>
    </citation>
    <scope>NUCLEOTIDE SEQUENCE [LARGE SCALE GENOMIC DNA]</scope>
    <source>
        <strain evidence="2 3">NBRC 106415</strain>
    </source>
</reference>
<evidence type="ECO:0000313" key="2">
    <source>
        <dbReference type="EMBL" id="MPY64234.1"/>
    </source>
</evidence>
<dbReference type="PANTHER" id="PTHR42305">
    <property type="entry name" value="MEMBRANE PROTEIN RV1733C-RELATED"/>
    <property type="match status" value="1"/>
</dbReference>
<keyword evidence="1" id="KW-0472">Membrane</keyword>
<dbReference type="InterPro" id="IPR039708">
    <property type="entry name" value="MT1774/Rv1733c-like"/>
</dbReference>
<comment type="caution">
    <text evidence="2">The sequence shown here is derived from an EMBL/GenBank/DDBJ whole genome shotgun (WGS) entry which is preliminary data.</text>
</comment>
<dbReference type="RefSeq" id="WP_152777601.1">
    <property type="nucleotide sequence ID" value="NZ_VJZC01000746.1"/>
</dbReference>
<keyword evidence="1" id="KW-0812">Transmembrane</keyword>
<evidence type="ECO:0000313" key="3">
    <source>
        <dbReference type="Proteomes" id="UP000400924"/>
    </source>
</evidence>
<feature type="transmembrane region" description="Helical" evidence="1">
    <location>
        <begin position="29"/>
        <end position="54"/>
    </location>
</feature>
<dbReference type="PANTHER" id="PTHR42305:SF1">
    <property type="entry name" value="MEMBRANE PROTEIN RV1733C-RELATED"/>
    <property type="match status" value="1"/>
</dbReference>
<proteinExistence type="predicted"/>
<keyword evidence="1" id="KW-1133">Transmembrane helix</keyword>
<name>A0A5N8XXY7_9ACTN</name>
<dbReference type="OrthoDB" id="4213157at2"/>
<sequence length="203" mass="22428">MSQTQGKKALTRAGLWRWRRNPLRRGSDLVEAWVLLAAWVLALVGGALVGMVAASAANRTFDRQRAERQEVTATVVQNTRRAVDTEGAASGSGTGDDLSWVTVRWKARDGAEHMGRTQAAPNTRPGTHITVWTDRHGLLAAQPLEPAEAQVEAALLGTMATAFTGGAVWLSAYGVRKRLERRRMAQWDEEWERIDTRWGRKTG</sequence>